<evidence type="ECO:0008006" key="7">
    <source>
        <dbReference type="Google" id="ProtNLM"/>
    </source>
</evidence>
<dbReference type="EMBL" id="QXFU01001820">
    <property type="protein sequence ID" value="KAE8994959.1"/>
    <property type="molecule type" value="Genomic_DNA"/>
</dbReference>
<evidence type="ECO:0000313" key="3">
    <source>
        <dbReference type="EMBL" id="KAE9341703.1"/>
    </source>
</evidence>
<dbReference type="Proteomes" id="UP000429607">
    <property type="component" value="Unassembled WGS sequence"/>
</dbReference>
<dbReference type="OrthoDB" id="113650at2759"/>
<evidence type="ECO:0000313" key="5">
    <source>
        <dbReference type="Proteomes" id="UP000434957"/>
    </source>
</evidence>
<dbReference type="EMBL" id="QXFV01001897">
    <property type="protein sequence ID" value="KAE8996358.1"/>
    <property type="molecule type" value="Genomic_DNA"/>
</dbReference>
<accession>A0A6A4FLS8</accession>
<dbReference type="Proteomes" id="UP000435112">
    <property type="component" value="Unassembled WGS sequence"/>
</dbReference>
<protein>
    <recommendedName>
        <fullName evidence="7">HTH psq-type domain-containing protein</fullName>
    </recommendedName>
</protein>
<proteinExistence type="predicted"/>
<dbReference type="AlphaFoldDB" id="A0A6A4FLS8"/>
<gene>
    <name evidence="2" type="ORF">PR001_g19882</name>
    <name evidence="1" type="ORF">PR002_g19766</name>
    <name evidence="3" type="ORF">PR003_g9835</name>
</gene>
<dbReference type="Proteomes" id="UP000434957">
    <property type="component" value="Unassembled WGS sequence"/>
</dbReference>
<evidence type="ECO:0000313" key="1">
    <source>
        <dbReference type="EMBL" id="KAE8994959.1"/>
    </source>
</evidence>
<sequence>MPVKYARYTLETKLQIVETARNGGVWEAVAVNLGVKYNTARD</sequence>
<dbReference type="EMBL" id="QXFT01000520">
    <property type="protein sequence ID" value="KAE9341703.1"/>
    <property type="molecule type" value="Genomic_DNA"/>
</dbReference>
<keyword evidence="5" id="KW-1185">Reference proteome</keyword>
<evidence type="ECO:0000313" key="2">
    <source>
        <dbReference type="EMBL" id="KAE8996358.1"/>
    </source>
</evidence>
<organism evidence="3 5">
    <name type="scientific">Phytophthora rubi</name>
    <dbReference type="NCBI Taxonomy" id="129364"/>
    <lineage>
        <taxon>Eukaryota</taxon>
        <taxon>Sar</taxon>
        <taxon>Stramenopiles</taxon>
        <taxon>Oomycota</taxon>
        <taxon>Peronosporomycetes</taxon>
        <taxon>Peronosporales</taxon>
        <taxon>Peronosporaceae</taxon>
        <taxon>Phytophthora</taxon>
    </lineage>
</organism>
<evidence type="ECO:0000313" key="4">
    <source>
        <dbReference type="Proteomes" id="UP000429607"/>
    </source>
</evidence>
<evidence type="ECO:0000313" key="6">
    <source>
        <dbReference type="Proteomes" id="UP000435112"/>
    </source>
</evidence>
<comment type="caution">
    <text evidence="3">The sequence shown here is derived from an EMBL/GenBank/DDBJ whole genome shotgun (WGS) entry which is preliminary data.</text>
</comment>
<reference evidence="3 5" key="1">
    <citation type="submission" date="2018-08" db="EMBL/GenBank/DDBJ databases">
        <title>Genomic investigation of the strawberry pathogen Phytophthora fragariae indicates pathogenicity is determined by transcriptional variation in three key races.</title>
        <authorList>
            <person name="Adams T.M."/>
            <person name="Armitage A.D."/>
            <person name="Sobczyk M.K."/>
            <person name="Bates H.J."/>
            <person name="Dunwell J.M."/>
            <person name="Nellist C.F."/>
            <person name="Harrison R.J."/>
        </authorList>
    </citation>
    <scope>NUCLEOTIDE SEQUENCE [LARGE SCALE GENOMIC DNA]</scope>
    <source>
        <strain evidence="2 4">SCRP249</strain>
        <strain evidence="1 6">SCRP324</strain>
        <strain evidence="3 5">SCRP333</strain>
    </source>
</reference>
<name>A0A6A4FLS8_9STRA</name>